<proteinExistence type="predicted"/>
<evidence type="ECO:0000313" key="2">
    <source>
        <dbReference type="Proteomes" id="UP001501705"/>
    </source>
</evidence>
<dbReference type="EMBL" id="BAAAPH010000003">
    <property type="protein sequence ID" value="GAA1555137.1"/>
    <property type="molecule type" value="Genomic_DNA"/>
</dbReference>
<sequence length="170" mass="18653">MVEHPRYVRSSTEDAISTCLRLRPSVLILDAEPLLIDWSAPDGAWNSRWHEVLSRSVDQGVGVVVVVTNSRRDLSGLIQPSPDHGMSVRLVRRARKPWTTRRALGLPAVAGRGVVCGDVSLTDGLLATRLGFTFVHVQAEDPPPLARLQNSCGRLLALVFGSRQFPGWRG</sequence>
<keyword evidence="2" id="KW-1185">Reference proteome</keyword>
<name>A0ABN2CA99_9ACTN</name>
<reference evidence="1 2" key="1">
    <citation type="journal article" date="2019" name="Int. J. Syst. Evol. Microbiol.">
        <title>The Global Catalogue of Microorganisms (GCM) 10K type strain sequencing project: providing services to taxonomists for standard genome sequencing and annotation.</title>
        <authorList>
            <consortium name="The Broad Institute Genomics Platform"/>
            <consortium name="The Broad Institute Genome Sequencing Center for Infectious Disease"/>
            <person name="Wu L."/>
            <person name="Ma J."/>
        </authorList>
    </citation>
    <scope>NUCLEOTIDE SEQUENCE [LARGE SCALE GENOMIC DNA]</scope>
    <source>
        <strain evidence="1 2">JCM 15572</strain>
    </source>
</reference>
<organism evidence="1 2">
    <name type="scientific">Kribbella hippodromi</name>
    <dbReference type="NCBI Taxonomy" id="434347"/>
    <lineage>
        <taxon>Bacteria</taxon>
        <taxon>Bacillati</taxon>
        <taxon>Actinomycetota</taxon>
        <taxon>Actinomycetes</taxon>
        <taxon>Propionibacteriales</taxon>
        <taxon>Kribbellaceae</taxon>
        <taxon>Kribbella</taxon>
    </lineage>
</organism>
<evidence type="ECO:0000313" key="1">
    <source>
        <dbReference type="EMBL" id="GAA1555137.1"/>
    </source>
</evidence>
<dbReference type="Proteomes" id="UP001501705">
    <property type="component" value="Unassembled WGS sequence"/>
</dbReference>
<accession>A0ABN2CA99</accession>
<gene>
    <name evidence="1" type="ORF">GCM10009804_10010</name>
</gene>
<comment type="caution">
    <text evidence="1">The sequence shown here is derived from an EMBL/GenBank/DDBJ whole genome shotgun (WGS) entry which is preliminary data.</text>
</comment>
<protein>
    <submittedName>
        <fullName evidence="1">Uncharacterized protein</fullName>
    </submittedName>
</protein>